<keyword evidence="7" id="KW-0067">ATP-binding</keyword>
<comment type="similarity">
    <text evidence="1">Belongs to the CpsD/CapB family.</text>
</comment>
<evidence type="ECO:0000256" key="10">
    <source>
        <dbReference type="SAM" id="Phobius"/>
    </source>
</evidence>
<protein>
    <recommendedName>
        <fullName evidence="3">non-specific protein-tyrosine kinase</fullName>
        <ecNumber evidence="3">2.7.10.2</ecNumber>
    </recommendedName>
</protein>
<dbReference type="RefSeq" id="WP_147923305.1">
    <property type="nucleotide sequence ID" value="NZ_VRTY01000089.1"/>
</dbReference>
<dbReference type="EC" id="2.7.10.2" evidence="3"/>
<keyword evidence="6 12" id="KW-0418">Kinase</keyword>
<comment type="caution">
    <text evidence="12">The sequence shown here is derived from an EMBL/GenBank/DDBJ whole genome shotgun (WGS) entry which is preliminary data.</text>
</comment>
<keyword evidence="5" id="KW-0547">Nucleotide-binding</keyword>
<keyword evidence="10" id="KW-0812">Transmembrane</keyword>
<dbReference type="GO" id="GO:0005524">
    <property type="term" value="F:ATP binding"/>
    <property type="evidence" value="ECO:0007669"/>
    <property type="project" value="UniProtKB-KW"/>
</dbReference>
<dbReference type="InterPro" id="IPR005702">
    <property type="entry name" value="Wzc-like_C"/>
</dbReference>
<sequence length="792" mass="89405">MMKKNTKEHEIDIKSWLFKFKNKWYFFLAFALISLAGAYVFVKTSNSLYEFKSTLLLGDQQTGSRKAQELLNILDVPSKGIKVEDEIGLIKSAEMVKRALQRLDFSVSYYKVTDHWLNSFGELVVQEQYNEAPFIVKLDTSSTQLVDIPIEIKVLNDKQYQITIDAEDVKRYDFRTHSSSGLVPELSLVKVHYFGQPYKDDNFSFTLLRDSSAADINGKKHYFVVNSMKSQVAIQQSKLEVKPIDRESRVLELKSKGSIPEKELAFLNTLMEEYVAKDLEEKNQNGHKTIEFIDSQLATLTDSLRKSKQAISSFRSANKISNIGTQSTIGSQQLSQLQTERARLVVEKQNFESLLEQFRGEDALAQAVSPAAAAGVNNAVLSNLFNQLTELNREKAGYRVTATQDNPRLQVLESKILNTRNAIVSNLKNVISSTNNNLRDVNRRIGEVETTLARLPESERVLADLQSESEFVDKKYSYLLEKRAEASIALATNTTDKKVIDRASLASSGPVNVKPKMIYMLALIIGLIIPAAMIVLISNVDNTIQGKNDLANVSNIPFLGVIAHGTKNDKLAVKNNPRSAIAESFRSIRINLQYLMADQDYKVVGVTSSVSGEGKTFTSVNLSTELAMSGKRTVLIESDMRKPTFNKYFNTDNAAGLSSYLTDGISLEDVVQKTEIENLDIISSGPIPDNAIQLLERPKMRELIESLKDKYDHIVIDTPPIGFVSEYFILMKHMDTNIYVVKHRFTNKDMLQQINELYASKRIKNLYTVINDLDYGKTYEYGYKKKASYYYV</sequence>
<accession>A0A5C8J772</accession>
<evidence type="ECO:0000256" key="5">
    <source>
        <dbReference type="ARBA" id="ARBA00022741"/>
    </source>
</evidence>
<proteinExistence type="inferred from homology"/>
<comment type="catalytic activity">
    <reaction evidence="9">
        <text>L-tyrosyl-[protein] + ATP = O-phospho-L-tyrosyl-[protein] + ADP + H(+)</text>
        <dbReference type="Rhea" id="RHEA:10596"/>
        <dbReference type="Rhea" id="RHEA-COMP:10136"/>
        <dbReference type="Rhea" id="RHEA-COMP:20101"/>
        <dbReference type="ChEBI" id="CHEBI:15378"/>
        <dbReference type="ChEBI" id="CHEBI:30616"/>
        <dbReference type="ChEBI" id="CHEBI:46858"/>
        <dbReference type="ChEBI" id="CHEBI:61978"/>
        <dbReference type="ChEBI" id="CHEBI:456216"/>
        <dbReference type="EC" id="2.7.10.2"/>
    </reaction>
</comment>
<feature type="domain" description="AAA" evidence="11">
    <location>
        <begin position="602"/>
        <end position="730"/>
    </location>
</feature>
<keyword evidence="10" id="KW-1133">Transmembrane helix</keyword>
<dbReference type="FunFam" id="3.40.50.300:FF:000527">
    <property type="entry name" value="Tyrosine-protein kinase etk"/>
    <property type="match status" value="1"/>
</dbReference>
<evidence type="ECO:0000313" key="13">
    <source>
        <dbReference type="Proteomes" id="UP000321926"/>
    </source>
</evidence>
<gene>
    <name evidence="12" type="ORF">FVR03_18750</name>
</gene>
<dbReference type="Proteomes" id="UP000321926">
    <property type="component" value="Unassembled WGS sequence"/>
</dbReference>
<dbReference type="GO" id="GO:0005886">
    <property type="term" value="C:plasma membrane"/>
    <property type="evidence" value="ECO:0007669"/>
    <property type="project" value="UniProtKB-ARBA"/>
</dbReference>
<comment type="similarity">
    <text evidence="2">Belongs to the etk/wzc family.</text>
</comment>
<evidence type="ECO:0000256" key="2">
    <source>
        <dbReference type="ARBA" id="ARBA00008883"/>
    </source>
</evidence>
<keyword evidence="8" id="KW-0829">Tyrosine-protein kinase</keyword>
<feature type="transmembrane region" description="Helical" evidence="10">
    <location>
        <begin position="517"/>
        <end position="537"/>
    </location>
</feature>
<evidence type="ECO:0000256" key="6">
    <source>
        <dbReference type="ARBA" id="ARBA00022777"/>
    </source>
</evidence>
<reference evidence="12 13" key="1">
    <citation type="submission" date="2019-08" db="EMBL/GenBank/DDBJ databases">
        <authorList>
            <person name="Shi S."/>
        </authorList>
    </citation>
    <scope>NUCLEOTIDE SEQUENCE [LARGE SCALE GENOMIC DNA]</scope>
    <source>
        <strain evidence="12 13">GY10130</strain>
    </source>
</reference>
<dbReference type="OrthoDB" id="9794577at2"/>
<dbReference type="AlphaFoldDB" id="A0A5C8J772"/>
<evidence type="ECO:0000256" key="4">
    <source>
        <dbReference type="ARBA" id="ARBA00022679"/>
    </source>
</evidence>
<evidence type="ECO:0000313" key="12">
    <source>
        <dbReference type="EMBL" id="TXK33785.1"/>
    </source>
</evidence>
<keyword evidence="4 12" id="KW-0808">Transferase</keyword>
<organism evidence="12 13">
    <name type="scientific">Pontibacter qinzhouensis</name>
    <dbReference type="NCBI Taxonomy" id="2603253"/>
    <lineage>
        <taxon>Bacteria</taxon>
        <taxon>Pseudomonadati</taxon>
        <taxon>Bacteroidota</taxon>
        <taxon>Cytophagia</taxon>
        <taxon>Cytophagales</taxon>
        <taxon>Hymenobacteraceae</taxon>
        <taxon>Pontibacter</taxon>
    </lineage>
</organism>
<dbReference type="Gene3D" id="3.40.50.300">
    <property type="entry name" value="P-loop containing nucleotide triphosphate hydrolases"/>
    <property type="match status" value="1"/>
</dbReference>
<dbReference type="InterPro" id="IPR050445">
    <property type="entry name" value="Bact_polysacc_biosynth/exp"/>
</dbReference>
<evidence type="ECO:0000256" key="7">
    <source>
        <dbReference type="ARBA" id="ARBA00022840"/>
    </source>
</evidence>
<evidence type="ECO:0000256" key="1">
    <source>
        <dbReference type="ARBA" id="ARBA00007316"/>
    </source>
</evidence>
<keyword evidence="13" id="KW-1185">Reference proteome</keyword>
<dbReference type="EMBL" id="VRTY01000089">
    <property type="protein sequence ID" value="TXK33785.1"/>
    <property type="molecule type" value="Genomic_DNA"/>
</dbReference>
<evidence type="ECO:0000256" key="9">
    <source>
        <dbReference type="ARBA" id="ARBA00051245"/>
    </source>
</evidence>
<dbReference type="GO" id="GO:0004715">
    <property type="term" value="F:non-membrane spanning protein tyrosine kinase activity"/>
    <property type="evidence" value="ECO:0007669"/>
    <property type="project" value="UniProtKB-EC"/>
</dbReference>
<dbReference type="SUPFAM" id="SSF52540">
    <property type="entry name" value="P-loop containing nucleoside triphosphate hydrolases"/>
    <property type="match status" value="1"/>
</dbReference>
<keyword evidence="10" id="KW-0472">Membrane</keyword>
<dbReference type="CDD" id="cd05387">
    <property type="entry name" value="BY-kinase"/>
    <property type="match status" value="1"/>
</dbReference>
<evidence type="ECO:0000256" key="3">
    <source>
        <dbReference type="ARBA" id="ARBA00011903"/>
    </source>
</evidence>
<dbReference type="InterPro" id="IPR025669">
    <property type="entry name" value="AAA_dom"/>
</dbReference>
<dbReference type="Pfam" id="PF13614">
    <property type="entry name" value="AAA_31"/>
    <property type="match status" value="1"/>
</dbReference>
<name>A0A5C8J772_9BACT</name>
<dbReference type="GO" id="GO:0042802">
    <property type="term" value="F:identical protein binding"/>
    <property type="evidence" value="ECO:0007669"/>
    <property type="project" value="UniProtKB-ARBA"/>
</dbReference>
<dbReference type="PANTHER" id="PTHR32309:SF13">
    <property type="entry name" value="FERRIC ENTEROBACTIN TRANSPORT PROTEIN FEPE"/>
    <property type="match status" value="1"/>
</dbReference>
<dbReference type="InterPro" id="IPR027417">
    <property type="entry name" value="P-loop_NTPase"/>
</dbReference>
<dbReference type="PANTHER" id="PTHR32309">
    <property type="entry name" value="TYROSINE-PROTEIN KINASE"/>
    <property type="match status" value="1"/>
</dbReference>
<dbReference type="NCBIfam" id="TIGR01007">
    <property type="entry name" value="eps_fam"/>
    <property type="match status" value="1"/>
</dbReference>
<evidence type="ECO:0000256" key="8">
    <source>
        <dbReference type="ARBA" id="ARBA00023137"/>
    </source>
</evidence>
<feature type="transmembrane region" description="Helical" evidence="10">
    <location>
        <begin position="24"/>
        <end position="42"/>
    </location>
</feature>
<evidence type="ECO:0000259" key="11">
    <source>
        <dbReference type="Pfam" id="PF13614"/>
    </source>
</evidence>